<dbReference type="Proteomes" id="UP001365542">
    <property type="component" value="Unassembled WGS sequence"/>
</dbReference>
<evidence type="ECO:0000256" key="8">
    <source>
        <dbReference type="ARBA" id="ARBA00030554"/>
    </source>
</evidence>
<keyword evidence="5" id="KW-0808">Transferase</keyword>
<dbReference type="SUPFAM" id="SSF111278">
    <property type="entry name" value="SSo0622-like"/>
    <property type="match status" value="1"/>
</dbReference>
<evidence type="ECO:0000256" key="10">
    <source>
        <dbReference type="ARBA" id="ARBA00058049"/>
    </source>
</evidence>
<evidence type="ECO:0000313" key="15">
    <source>
        <dbReference type="Proteomes" id="UP001365542"/>
    </source>
</evidence>
<proteinExistence type="inferred from homology"/>
<reference evidence="14 15" key="1">
    <citation type="submission" date="2019-10" db="EMBL/GenBank/DDBJ databases">
        <authorList>
            <person name="Palmer J.M."/>
        </authorList>
    </citation>
    <scope>NUCLEOTIDE SEQUENCE [LARGE SCALE GENOMIC DNA]</scope>
    <source>
        <strain evidence="14 15">TWF694</strain>
    </source>
</reference>
<comment type="pathway">
    <text evidence="1">tRNA modification; wybutosine-tRNA(Phe) biosynthesis.</text>
</comment>
<evidence type="ECO:0000256" key="5">
    <source>
        <dbReference type="ARBA" id="ARBA00022679"/>
    </source>
</evidence>
<dbReference type="Pfam" id="PF02676">
    <property type="entry name" value="TYW3"/>
    <property type="match status" value="1"/>
</dbReference>
<evidence type="ECO:0000256" key="6">
    <source>
        <dbReference type="ARBA" id="ARBA00022691"/>
    </source>
</evidence>
<dbReference type="PANTHER" id="PTHR48418">
    <property type="entry name" value="TRNA WYBUTOSINE-SYNTHESIZING PROTEIN 3"/>
    <property type="match status" value="1"/>
</dbReference>
<feature type="compositionally biased region" description="Basic and acidic residues" evidence="12">
    <location>
        <begin position="279"/>
        <end position="289"/>
    </location>
</feature>
<dbReference type="GO" id="GO:0008168">
    <property type="term" value="F:methyltransferase activity"/>
    <property type="evidence" value="ECO:0007669"/>
    <property type="project" value="UniProtKB-KW"/>
</dbReference>
<organism evidence="14 15">
    <name type="scientific">Orbilia ellipsospora</name>
    <dbReference type="NCBI Taxonomy" id="2528407"/>
    <lineage>
        <taxon>Eukaryota</taxon>
        <taxon>Fungi</taxon>
        <taxon>Dikarya</taxon>
        <taxon>Ascomycota</taxon>
        <taxon>Pezizomycotina</taxon>
        <taxon>Orbiliomycetes</taxon>
        <taxon>Orbiliales</taxon>
        <taxon>Orbiliaceae</taxon>
        <taxon>Orbilia</taxon>
    </lineage>
</organism>
<sequence length="312" mass="34068">MTTQQAKEFAAKKRSILDGLASGADASPKGNVDIHILPIMEFLNSCDGMVTTSSCSGRLSVYLEGNKYDPSTSEASHRSSDGHINSDRSSEISNVATIGGKGGGGRWLFVTHDIFPEENMKDAVELLHTLLGNLPSERLSSSEAELSKGTRFIHLKFEPMILHVLTKDLEIASKLVTCAITSSYRESGIVSPLKNPVVAIRTTGLAFDTPIGIYEASNNIVRRLVEPLALKTLVKLANDRFRENFKRMQFLNTQLSSAWAIPAVAEPSIESKSARAMRKRVEGLKKRNETAPSAENSQLQTSNDPLEGGLYF</sequence>
<evidence type="ECO:0000256" key="3">
    <source>
        <dbReference type="ARBA" id="ARBA00012750"/>
    </source>
</evidence>
<keyword evidence="4" id="KW-0489">Methyltransferase</keyword>
<keyword evidence="15" id="KW-1185">Reference proteome</keyword>
<dbReference type="PANTHER" id="PTHR48418:SF1">
    <property type="entry name" value="TRNA WYBUTOSINE-SYNTHESIZING PROTEIN 3"/>
    <property type="match status" value="1"/>
</dbReference>
<feature type="domain" description="tRNA wybutosine-synthesizing protein" evidence="13">
    <location>
        <begin position="12"/>
        <end position="256"/>
    </location>
</feature>
<comment type="function">
    <text evidence="10">S-adenosyl-L-methionine-dependent methyltransferase that acts as a component of the wybutosine biosynthesis pathway. Wybutosine is a hyper modified guanosine with a tricyclic base found at the 3'-position adjacent to the anticodon of eukaryotic phenylalanine tRNA. Probably methylates N-4 position of wybutosine-86 to produce wybutosine-72.</text>
</comment>
<gene>
    <name evidence="14" type="ORF">TWF694_002211</name>
</gene>
<dbReference type="InterPro" id="IPR003827">
    <property type="entry name" value="tRNA_yW-synthesising"/>
</dbReference>
<comment type="similarity">
    <text evidence="2">Belongs to the TYW3 family.</text>
</comment>
<evidence type="ECO:0000259" key="13">
    <source>
        <dbReference type="Pfam" id="PF02676"/>
    </source>
</evidence>
<dbReference type="GO" id="GO:0008033">
    <property type="term" value="P:tRNA processing"/>
    <property type="evidence" value="ECO:0007669"/>
    <property type="project" value="UniProtKB-KW"/>
</dbReference>
<keyword evidence="7" id="KW-0819">tRNA processing</keyword>
<evidence type="ECO:0000256" key="2">
    <source>
        <dbReference type="ARBA" id="ARBA00008569"/>
    </source>
</evidence>
<protein>
    <recommendedName>
        <fullName evidence="11">tRNA wybutosine-synthesizing protein 3</fullName>
        <ecNumber evidence="3">2.1.1.282</ecNumber>
    </recommendedName>
    <alternativeName>
        <fullName evidence="8">tRNA(Phe) 7-((3-amino-3-carboxypropyl)-4-demethylwyosine(37)-N(4))-methyltransferase</fullName>
    </alternativeName>
</protein>
<feature type="compositionally biased region" description="Basic and acidic residues" evidence="12">
    <location>
        <begin position="75"/>
        <end position="90"/>
    </location>
</feature>
<dbReference type="AlphaFoldDB" id="A0AAV9X1A6"/>
<dbReference type="InterPro" id="IPR036602">
    <property type="entry name" value="tRNA_yW-synthesising-like_sf"/>
</dbReference>
<keyword evidence="6" id="KW-0949">S-adenosyl-L-methionine</keyword>
<evidence type="ECO:0000313" key="14">
    <source>
        <dbReference type="EMBL" id="KAK6533258.1"/>
    </source>
</evidence>
<feature type="region of interest" description="Disordered" evidence="12">
    <location>
        <begin position="68"/>
        <end position="93"/>
    </location>
</feature>
<accession>A0AAV9X1A6</accession>
<feature type="compositionally biased region" description="Polar residues" evidence="12">
    <location>
        <begin position="290"/>
        <end position="304"/>
    </location>
</feature>
<feature type="region of interest" description="Disordered" evidence="12">
    <location>
        <begin position="275"/>
        <end position="312"/>
    </location>
</feature>
<evidence type="ECO:0000256" key="9">
    <source>
        <dbReference type="ARBA" id="ARBA00049202"/>
    </source>
</evidence>
<evidence type="ECO:0000256" key="7">
    <source>
        <dbReference type="ARBA" id="ARBA00022694"/>
    </source>
</evidence>
<comment type="catalytic activity">
    <reaction evidence="9">
        <text>4-demethyl-7-[(3S)-3-amino-3-carboxypropyl]wyosine(37) in tRNA(Phe) + S-adenosyl-L-methionine = 7-[(3S)-3-amino-3-carboxypropyl]wyosine(37) in tRNA(Phe) + S-adenosyl-L-homocysteine + H(+)</text>
        <dbReference type="Rhea" id="RHEA:36635"/>
        <dbReference type="Rhea" id="RHEA-COMP:10378"/>
        <dbReference type="Rhea" id="RHEA-COMP:10379"/>
        <dbReference type="ChEBI" id="CHEBI:15378"/>
        <dbReference type="ChEBI" id="CHEBI:57856"/>
        <dbReference type="ChEBI" id="CHEBI:59789"/>
        <dbReference type="ChEBI" id="CHEBI:73543"/>
        <dbReference type="ChEBI" id="CHEBI:73550"/>
        <dbReference type="EC" id="2.1.1.282"/>
    </reaction>
</comment>
<dbReference type="Gene3D" id="3.30.1960.10">
    <property type="entry name" value="tRNA wybutosine-synthesizing-like"/>
    <property type="match status" value="1"/>
</dbReference>
<name>A0AAV9X1A6_9PEZI</name>
<dbReference type="GO" id="GO:0032259">
    <property type="term" value="P:methylation"/>
    <property type="evidence" value="ECO:0007669"/>
    <property type="project" value="UniProtKB-KW"/>
</dbReference>
<dbReference type="EC" id="2.1.1.282" evidence="3"/>
<evidence type="ECO:0000256" key="1">
    <source>
        <dbReference type="ARBA" id="ARBA00004797"/>
    </source>
</evidence>
<evidence type="ECO:0000256" key="12">
    <source>
        <dbReference type="SAM" id="MobiDB-lite"/>
    </source>
</evidence>
<evidence type="ECO:0000256" key="4">
    <source>
        <dbReference type="ARBA" id="ARBA00022603"/>
    </source>
</evidence>
<evidence type="ECO:0000256" key="11">
    <source>
        <dbReference type="ARBA" id="ARBA00069229"/>
    </source>
</evidence>
<dbReference type="EMBL" id="JAVHJO010000011">
    <property type="protein sequence ID" value="KAK6533258.1"/>
    <property type="molecule type" value="Genomic_DNA"/>
</dbReference>
<comment type="caution">
    <text evidence="14">The sequence shown here is derived from an EMBL/GenBank/DDBJ whole genome shotgun (WGS) entry which is preliminary data.</text>
</comment>
<dbReference type="FunFam" id="3.30.1960.10:FF:000003">
    <property type="entry name" value="tRNA methyltransferase"/>
    <property type="match status" value="1"/>
</dbReference>